<evidence type="ECO:0000256" key="1">
    <source>
        <dbReference type="SAM" id="MobiDB-lite"/>
    </source>
</evidence>
<keyword evidence="6" id="KW-1185">Reference proteome</keyword>
<gene>
    <name evidence="5" type="ORF">ASPCADRAFT_209190</name>
</gene>
<sequence>MFSHLTTLSVATWALSVSAASSGSGQSEDPCQQIATRYQQAANANATRTFVVPGELAHQCLLTMPFEPEKGVSFVESLMEYLQWQSTTDVLKNPPNGYLSHPTDIFSGMEDIRTKAATGKYTSQYEFDNDITRVFQSANDGHLSTTLCSQEVFEFYVNFPIVSISTDGLQLPRLYTRHDAGLLANNSTRVSPISTINGYDAVTYLTQLASTLGFQDPDARYNEMFPSAAREVALGVEYGAWTSNNGRWPGSAEFTVEFGNGSITQVPTVAEVYGGQKFTYTNGSSIYEAVCSSTDSSSSESSTSTSKRSTAKTNSAPKTYPEPVMRDAYNLIIGYYLNETDMQDVAVLFVPSFDTADMSLREPLAFANHATQFIQQAVAAGKKKLIIDLTSNPGGTVSSGMDLFKLFFPEKPVYSSTRFRDHEVVNIIGQALNTIPHDSDYWDIISKTPFVGVTPNQTYAYKSWKEYSGPHYQLGANMTSLAAVSNLTLTSTWTTPIRGYGIVKQNMTSSPFAPEDILLITDGFCSSTCTTFVELMKTSGGVKTLVFGGRPQYGPMAIMGGVRGGESLTSTIIDEYIDLTLEYATEQAQRNNFVLSDQQLARLNSTPTATELPYTWNGLELNFRNAYAPDDSLVPLQFVFDAADCRLFYTYENVVKPATTWVAAARAYWGGGKCVSFSVGGNDTFSY</sequence>
<keyword evidence="2" id="KW-0732">Signal</keyword>
<dbReference type="PANTHER" id="PTHR37049:SF4">
    <property type="entry name" value="RHODANESE DOMAIN-CONTAINING PROTEIN"/>
    <property type="match status" value="1"/>
</dbReference>
<reference evidence="6" key="1">
    <citation type="journal article" date="2017" name="Genome Biol.">
        <title>Comparative genomics reveals high biological diversity and specific adaptations in the industrially and medically important fungal genus Aspergillus.</title>
        <authorList>
            <person name="de Vries R.P."/>
            <person name="Riley R."/>
            <person name="Wiebenga A."/>
            <person name="Aguilar-Osorio G."/>
            <person name="Amillis S."/>
            <person name="Uchima C.A."/>
            <person name="Anderluh G."/>
            <person name="Asadollahi M."/>
            <person name="Askin M."/>
            <person name="Barry K."/>
            <person name="Battaglia E."/>
            <person name="Bayram O."/>
            <person name="Benocci T."/>
            <person name="Braus-Stromeyer S.A."/>
            <person name="Caldana C."/>
            <person name="Canovas D."/>
            <person name="Cerqueira G.C."/>
            <person name="Chen F."/>
            <person name="Chen W."/>
            <person name="Choi C."/>
            <person name="Clum A."/>
            <person name="Dos Santos R.A."/>
            <person name="Damasio A.R."/>
            <person name="Diallinas G."/>
            <person name="Emri T."/>
            <person name="Fekete E."/>
            <person name="Flipphi M."/>
            <person name="Freyberg S."/>
            <person name="Gallo A."/>
            <person name="Gournas C."/>
            <person name="Habgood R."/>
            <person name="Hainaut M."/>
            <person name="Harispe M.L."/>
            <person name="Henrissat B."/>
            <person name="Hilden K.S."/>
            <person name="Hope R."/>
            <person name="Hossain A."/>
            <person name="Karabika E."/>
            <person name="Karaffa L."/>
            <person name="Karanyi Z."/>
            <person name="Krasevec N."/>
            <person name="Kuo A."/>
            <person name="Kusch H."/>
            <person name="LaButti K."/>
            <person name="Lagendijk E.L."/>
            <person name="Lapidus A."/>
            <person name="Levasseur A."/>
            <person name="Lindquist E."/>
            <person name="Lipzen A."/>
            <person name="Logrieco A.F."/>
            <person name="MacCabe A."/>
            <person name="Maekelae M.R."/>
            <person name="Malavazi I."/>
            <person name="Melin P."/>
            <person name="Meyer V."/>
            <person name="Mielnichuk N."/>
            <person name="Miskei M."/>
            <person name="Molnar A.P."/>
            <person name="Mule G."/>
            <person name="Ngan C.Y."/>
            <person name="Orejas M."/>
            <person name="Orosz E."/>
            <person name="Ouedraogo J.P."/>
            <person name="Overkamp K.M."/>
            <person name="Park H.-S."/>
            <person name="Perrone G."/>
            <person name="Piumi F."/>
            <person name="Punt P.J."/>
            <person name="Ram A.F."/>
            <person name="Ramon A."/>
            <person name="Rauscher S."/>
            <person name="Record E."/>
            <person name="Riano-Pachon D.M."/>
            <person name="Robert V."/>
            <person name="Roehrig J."/>
            <person name="Ruller R."/>
            <person name="Salamov A."/>
            <person name="Salih N.S."/>
            <person name="Samson R.A."/>
            <person name="Sandor E."/>
            <person name="Sanguinetti M."/>
            <person name="Schuetze T."/>
            <person name="Sepcic K."/>
            <person name="Shelest E."/>
            <person name="Sherlock G."/>
            <person name="Sophianopoulou V."/>
            <person name="Squina F.M."/>
            <person name="Sun H."/>
            <person name="Susca A."/>
            <person name="Todd R.B."/>
            <person name="Tsang A."/>
            <person name="Unkles S.E."/>
            <person name="van de Wiele N."/>
            <person name="van Rossen-Uffink D."/>
            <person name="Oliveira J.V."/>
            <person name="Vesth T.C."/>
            <person name="Visser J."/>
            <person name="Yu J.-H."/>
            <person name="Zhou M."/>
            <person name="Andersen M.R."/>
            <person name="Archer D.B."/>
            <person name="Baker S.E."/>
            <person name="Benoit I."/>
            <person name="Brakhage A.A."/>
            <person name="Braus G.H."/>
            <person name="Fischer R."/>
            <person name="Frisvad J.C."/>
            <person name="Goldman G.H."/>
            <person name="Houbraken J."/>
            <person name="Oakley B."/>
            <person name="Pocsi I."/>
            <person name="Scazzocchio C."/>
            <person name="Seiboth B."/>
            <person name="vanKuyk P.A."/>
            <person name="Wortman J."/>
            <person name="Dyer P.S."/>
            <person name="Grigoriev I.V."/>
        </authorList>
    </citation>
    <scope>NUCLEOTIDE SEQUENCE [LARGE SCALE GENOMIC DNA]</scope>
    <source>
        <strain evidence="6">ITEM 5010</strain>
    </source>
</reference>
<feature type="compositionally biased region" description="Low complexity" evidence="1">
    <location>
        <begin position="293"/>
        <end position="315"/>
    </location>
</feature>
<dbReference type="STRING" id="602072.A0A1R3RHI9"/>
<evidence type="ECO:0000259" key="3">
    <source>
        <dbReference type="Pfam" id="PF03572"/>
    </source>
</evidence>
<dbReference type="GO" id="GO:0008236">
    <property type="term" value="F:serine-type peptidase activity"/>
    <property type="evidence" value="ECO:0007669"/>
    <property type="project" value="InterPro"/>
</dbReference>
<dbReference type="InterPro" id="IPR029045">
    <property type="entry name" value="ClpP/crotonase-like_dom_sf"/>
</dbReference>
<dbReference type="OrthoDB" id="27214at2759"/>
<feature type="domain" description="Tail specific protease" evidence="3">
    <location>
        <begin position="345"/>
        <end position="541"/>
    </location>
</feature>
<dbReference type="AlphaFoldDB" id="A0A1R3RHI9"/>
<dbReference type="PANTHER" id="PTHR37049">
    <property type="entry name" value="PEPTIDASE S41 FAMILY PROTEIN"/>
    <property type="match status" value="1"/>
</dbReference>
<dbReference type="Proteomes" id="UP000188318">
    <property type="component" value="Unassembled WGS sequence"/>
</dbReference>
<accession>A0A1R3RHI9</accession>
<dbReference type="InterPro" id="IPR005151">
    <property type="entry name" value="Tail-specific_protease"/>
</dbReference>
<dbReference type="OMA" id="CLQSMPF"/>
<dbReference type="Gene3D" id="3.90.226.10">
    <property type="entry name" value="2-enoyl-CoA Hydratase, Chain A, domain 1"/>
    <property type="match status" value="1"/>
</dbReference>
<dbReference type="VEuPathDB" id="FungiDB:ASPCADRAFT_209190"/>
<evidence type="ECO:0000313" key="6">
    <source>
        <dbReference type="Proteomes" id="UP000188318"/>
    </source>
</evidence>
<evidence type="ECO:0000256" key="2">
    <source>
        <dbReference type="SAM" id="SignalP"/>
    </source>
</evidence>
<name>A0A1R3RHI9_ASPC5</name>
<dbReference type="Pfam" id="PF03572">
    <property type="entry name" value="Peptidase_S41"/>
    <property type="match status" value="1"/>
</dbReference>
<protein>
    <submittedName>
        <fullName evidence="5">Uncharacterized protein</fullName>
    </submittedName>
</protein>
<evidence type="ECO:0000313" key="5">
    <source>
        <dbReference type="EMBL" id="OOF93938.1"/>
    </source>
</evidence>
<feature type="region of interest" description="Disordered" evidence="1">
    <location>
        <begin position="293"/>
        <end position="319"/>
    </location>
</feature>
<dbReference type="InterPro" id="IPR056186">
    <property type="entry name" value="PDZ_CPAF-rel"/>
</dbReference>
<dbReference type="InterPro" id="IPR052766">
    <property type="entry name" value="S41A_metabolite_peptidase"/>
</dbReference>
<dbReference type="GO" id="GO:0006508">
    <property type="term" value="P:proteolysis"/>
    <property type="evidence" value="ECO:0007669"/>
    <property type="project" value="InterPro"/>
</dbReference>
<evidence type="ECO:0000259" key="4">
    <source>
        <dbReference type="Pfam" id="PF23658"/>
    </source>
</evidence>
<dbReference type="Pfam" id="PF23658">
    <property type="entry name" value="PDZ_CPAF_rel"/>
    <property type="match status" value="1"/>
</dbReference>
<dbReference type="EMBL" id="KV907503">
    <property type="protein sequence ID" value="OOF93938.1"/>
    <property type="molecule type" value="Genomic_DNA"/>
</dbReference>
<dbReference type="SUPFAM" id="SSF52096">
    <property type="entry name" value="ClpP/crotonase"/>
    <property type="match status" value="1"/>
</dbReference>
<proteinExistence type="predicted"/>
<feature type="chain" id="PRO_5012413101" evidence="2">
    <location>
        <begin position="20"/>
        <end position="687"/>
    </location>
</feature>
<feature type="domain" description="CPAF-like PDZ" evidence="4">
    <location>
        <begin position="155"/>
        <end position="273"/>
    </location>
</feature>
<feature type="signal peptide" evidence="2">
    <location>
        <begin position="1"/>
        <end position="19"/>
    </location>
</feature>
<organism evidence="5 6">
    <name type="scientific">Aspergillus carbonarius (strain ITEM 5010)</name>
    <dbReference type="NCBI Taxonomy" id="602072"/>
    <lineage>
        <taxon>Eukaryota</taxon>
        <taxon>Fungi</taxon>
        <taxon>Dikarya</taxon>
        <taxon>Ascomycota</taxon>
        <taxon>Pezizomycotina</taxon>
        <taxon>Eurotiomycetes</taxon>
        <taxon>Eurotiomycetidae</taxon>
        <taxon>Eurotiales</taxon>
        <taxon>Aspergillaceae</taxon>
        <taxon>Aspergillus</taxon>
        <taxon>Aspergillus subgen. Circumdati</taxon>
    </lineage>
</organism>